<feature type="region of interest" description="Disordered" evidence="1">
    <location>
        <begin position="50"/>
        <end position="77"/>
    </location>
</feature>
<proteinExistence type="predicted"/>
<name>A0AA35S0R2_GEOBA</name>
<reference evidence="2" key="1">
    <citation type="submission" date="2023-03" db="EMBL/GenBank/DDBJ databases">
        <authorList>
            <person name="Steffen K."/>
            <person name="Cardenas P."/>
        </authorList>
    </citation>
    <scope>NUCLEOTIDE SEQUENCE</scope>
</reference>
<dbReference type="Gene3D" id="2.60.40.10">
    <property type="entry name" value="Immunoglobulins"/>
    <property type="match status" value="1"/>
</dbReference>
<dbReference type="Proteomes" id="UP001174909">
    <property type="component" value="Unassembled WGS sequence"/>
</dbReference>
<evidence type="ECO:0000313" key="2">
    <source>
        <dbReference type="EMBL" id="CAI8020478.1"/>
    </source>
</evidence>
<feature type="compositionally biased region" description="Pro residues" evidence="1">
    <location>
        <begin position="68"/>
        <end position="77"/>
    </location>
</feature>
<evidence type="ECO:0000313" key="3">
    <source>
        <dbReference type="Proteomes" id="UP001174909"/>
    </source>
</evidence>
<dbReference type="InterPro" id="IPR018247">
    <property type="entry name" value="EF_Hand_1_Ca_BS"/>
</dbReference>
<dbReference type="EMBL" id="CASHTH010001830">
    <property type="protein sequence ID" value="CAI8020478.1"/>
    <property type="molecule type" value="Genomic_DNA"/>
</dbReference>
<protein>
    <recommendedName>
        <fullName evidence="4">CARDB domain-containing protein</fullName>
    </recommendedName>
</protein>
<dbReference type="AlphaFoldDB" id="A0AA35S0R2"/>
<evidence type="ECO:0000256" key="1">
    <source>
        <dbReference type="SAM" id="MobiDB-lite"/>
    </source>
</evidence>
<gene>
    <name evidence="2" type="ORF">GBAR_LOCUS12254</name>
</gene>
<dbReference type="PROSITE" id="PS00018">
    <property type="entry name" value="EF_HAND_1"/>
    <property type="match status" value="1"/>
</dbReference>
<keyword evidence="3" id="KW-1185">Reference proteome</keyword>
<feature type="compositionally biased region" description="Low complexity" evidence="1">
    <location>
        <begin position="50"/>
        <end position="62"/>
    </location>
</feature>
<dbReference type="InterPro" id="IPR013783">
    <property type="entry name" value="Ig-like_fold"/>
</dbReference>
<organism evidence="2 3">
    <name type="scientific">Geodia barretti</name>
    <name type="common">Barrett's horny sponge</name>
    <dbReference type="NCBI Taxonomy" id="519541"/>
    <lineage>
        <taxon>Eukaryota</taxon>
        <taxon>Metazoa</taxon>
        <taxon>Porifera</taxon>
        <taxon>Demospongiae</taxon>
        <taxon>Heteroscleromorpha</taxon>
        <taxon>Tetractinellida</taxon>
        <taxon>Astrophorina</taxon>
        <taxon>Geodiidae</taxon>
        <taxon>Geodia</taxon>
    </lineage>
</organism>
<evidence type="ECO:0008006" key="4">
    <source>
        <dbReference type="Google" id="ProtNLM"/>
    </source>
</evidence>
<accession>A0AA35S0R2</accession>
<sequence length="536" mass="56497">MGPPSANEGDTVTIQIGVVNNGSGEETFSVSLHDNTENKPIASKEITLDASSSTTASLDWDTCGASGGPPPPGPPTPGTIHSLTATAVLEGDSDSSNNSLSLLPGIWIIAAPEAPEIAFPEHLEIPQAKYGEELPLAVPLVQTESVALSSTFVGPVQGMKSLEASNALIQTEGEALSSVFKGPVDADDDLDLKDPDIGTLGSKLSEIFSAGVQTKVNDNFANPNIETISELLTRILSDNADARVDQFLLRPGIDAEIAPLTSIQIDDADSDSLSTLSGPDLQTEADPLTDIFSSEIEGNRTQMLSVPAILTDALPLAEIMSDITQDRVLNVFLAPTIETEAMSLTELFISPLTVMSTLGSKRPDINTSAIPLSVIFSGSVEARLANSIRKPEVSTEADPLSRLHVFGGAATYQPGQAMARPLVETTIDGTIRGRIKLQNDSNSLGAYVTIGDEVTFADRDGRFEAPAPTETFDLYIGAPGHIPVLINGFTLDSRESLEIPEVTLLFGDANSDGVVNIYDLAVAAFNYELRVLVAEG</sequence>
<comment type="caution">
    <text evidence="2">The sequence shown here is derived from an EMBL/GenBank/DDBJ whole genome shotgun (WGS) entry which is preliminary data.</text>
</comment>